<accession>A0A1E8CL16</accession>
<organism evidence="2 3">
    <name type="scientific">Pseudohongiella acticola</name>
    <dbReference type="NCBI Taxonomy" id="1524254"/>
    <lineage>
        <taxon>Bacteria</taxon>
        <taxon>Pseudomonadati</taxon>
        <taxon>Pseudomonadota</taxon>
        <taxon>Gammaproteobacteria</taxon>
        <taxon>Pseudomonadales</taxon>
        <taxon>Pseudohongiellaceae</taxon>
        <taxon>Pseudohongiella</taxon>
    </lineage>
</organism>
<feature type="compositionally biased region" description="Basic and acidic residues" evidence="1">
    <location>
        <begin position="1"/>
        <end position="12"/>
    </location>
</feature>
<evidence type="ECO:0000313" key="3">
    <source>
        <dbReference type="Proteomes" id="UP000175669"/>
    </source>
</evidence>
<dbReference type="STRING" id="1524254.PHACT_08360"/>
<dbReference type="AlphaFoldDB" id="A0A1E8CL16"/>
<dbReference type="SUPFAM" id="SSF53448">
    <property type="entry name" value="Nucleotide-diphospho-sugar transferases"/>
    <property type="match status" value="1"/>
</dbReference>
<dbReference type="OrthoDB" id="8350085at2"/>
<dbReference type="EMBL" id="MASR01000001">
    <property type="protein sequence ID" value="OFE13150.1"/>
    <property type="molecule type" value="Genomic_DNA"/>
</dbReference>
<feature type="region of interest" description="Disordered" evidence="1">
    <location>
        <begin position="1"/>
        <end position="29"/>
    </location>
</feature>
<name>A0A1E8CL16_9GAMM</name>
<dbReference type="InterPro" id="IPR029044">
    <property type="entry name" value="Nucleotide-diphossugar_trans"/>
</dbReference>
<dbReference type="Gene3D" id="3.90.550.10">
    <property type="entry name" value="Spore Coat Polysaccharide Biosynthesis Protein SpsA, Chain A"/>
    <property type="match status" value="1"/>
</dbReference>
<evidence type="ECO:0008006" key="4">
    <source>
        <dbReference type="Google" id="ProtNLM"/>
    </source>
</evidence>
<gene>
    <name evidence="2" type="ORF">PHACT_08360</name>
</gene>
<protein>
    <recommendedName>
        <fullName evidence="4">Glycosyltransferase 2-like domain-containing protein</fullName>
    </recommendedName>
</protein>
<proteinExistence type="predicted"/>
<evidence type="ECO:0000313" key="2">
    <source>
        <dbReference type="EMBL" id="OFE13150.1"/>
    </source>
</evidence>
<dbReference type="RefSeq" id="WP_070116792.1">
    <property type="nucleotide sequence ID" value="NZ_MASR01000001.1"/>
</dbReference>
<comment type="caution">
    <text evidence="2">The sequence shown here is derived from an EMBL/GenBank/DDBJ whole genome shotgun (WGS) entry which is preliminary data.</text>
</comment>
<keyword evidence="3" id="KW-1185">Reference proteome</keyword>
<dbReference type="Proteomes" id="UP000175669">
    <property type="component" value="Unassembled WGS sequence"/>
</dbReference>
<evidence type="ECO:0000256" key="1">
    <source>
        <dbReference type="SAM" id="MobiDB-lite"/>
    </source>
</evidence>
<reference evidence="3" key="1">
    <citation type="submission" date="2016-07" db="EMBL/GenBank/DDBJ databases">
        <authorList>
            <person name="Florea S."/>
            <person name="Webb J.S."/>
            <person name="Jaromczyk J."/>
            <person name="Schardl C.L."/>
        </authorList>
    </citation>
    <scope>NUCLEOTIDE SEQUENCE [LARGE SCALE GENOMIC DNA]</scope>
    <source>
        <strain evidence="3">KCTC 42131</strain>
    </source>
</reference>
<sequence length="345" mass="39003">MPESDANEHDPVTIDNNLNTPEPRDPAGAPRDWPLHFLVFSFNRGEFLAHCINSIQRCAPGCAVTVHDDNSSDAHTQQVLAELVKADNGIAVVQPPADNGDSKHGGLYGNMQRACAAVDDNTLICTLQDDMQLVRPLRRADLDQWLALYNQQDSNQQHHGFLQPAFLKSLGAKVSTDDVSYESNKQVYLINRQKRSAGAWYSDVFMIQAKLLRQHNWQFATRESGNEQQARQHFEQMGYLRNPFVAWLPGAPAWRGKRRTLAMKLAEHNRHCGFYPFSIMSDEQSNAFCARDAGQLPIAEEWLSLQANHGEPSLAKPWFYYPLQDQRALKLANRLELQLGKLVGR</sequence>